<comment type="caution">
    <text evidence="1">The sequence shown here is derived from an EMBL/GenBank/DDBJ whole genome shotgun (WGS) entry which is preliminary data.</text>
</comment>
<evidence type="ECO:0000313" key="1">
    <source>
        <dbReference type="EMBL" id="NYD76191.1"/>
    </source>
</evidence>
<evidence type="ECO:0008006" key="3">
    <source>
        <dbReference type="Google" id="ProtNLM"/>
    </source>
</evidence>
<dbReference type="AlphaFoldDB" id="A0A852T5N5"/>
<name>A0A852T5N5_9MICO</name>
<keyword evidence="2" id="KW-1185">Reference proteome</keyword>
<sequence>MWDTATRIPFDPALLTERSDTAARVRLMALLVRQPGITMDELHGMHLPGLFADLRSFHRAGLIRTSTTPPRFFERDTRVYPVCDGTGDGTAPS</sequence>
<dbReference type="EMBL" id="JACCBJ010000001">
    <property type="protein sequence ID" value="NYD76191.1"/>
    <property type="molecule type" value="Genomic_DNA"/>
</dbReference>
<reference evidence="1 2" key="1">
    <citation type="submission" date="2020-07" db="EMBL/GenBank/DDBJ databases">
        <title>Sequencing the genomes of 1000 actinobacteria strains.</title>
        <authorList>
            <person name="Klenk H.-P."/>
        </authorList>
    </citation>
    <scope>NUCLEOTIDE SEQUENCE [LARGE SCALE GENOMIC DNA]</scope>
    <source>
        <strain evidence="1 2">DSM 23871</strain>
    </source>
</reference>
<dbReference type="Proteomes" id="UP000589620">
    <property type="component" value="Unassembled WGS sequence"/>
</dbReference>
<gene>
    <name evidence="1" type="ORF">BJ963_003710</name>
</gene>
<accession>A0A852T5N5</accession>
<proteinExistence type="predicted"/>
<organism evidence="1 2">
    <name type="scientific">Leifsonia soli</name>
    <dbReference type="NCBI Taxonomy" id="582665"/>
    <lineage>
        <taxon>Bacteria</taxon>
        <taxon>Bacillati</taxon>
        <taxon>Actinomycetota</taxon>
        <taxon>Actinomycetes</taxon>
        <taxon>Micrococcales</taxon>
        <taxon>Microbacteriaceae</taxon>
        <taxon>Leifsonia</taxon>
    </lineage>
</organism>
<protein>
    <recommendedName>
        <fullName evidence="3">ArsR family transcriptional regulator</fullName>
    </recommendedName>
</protein>
<dbReference type="RefSeq" id="WP_179457916.1">
    <property type="nucleotide sequence ID" value="NZ_BAAAPX010000001.1"/>
</dbReference>
<evidence type="ECO:0000313" key="2">
    <source>
        <dbReference type="Proteomes" id="UP000589620"/>
    </source>
</evidence>